<feature type="compositionally biased region" description="Polar residues" evidence="6">
    <location>
        <begin position="1"/>
        <end position="12"/>
    </location>
</feature>
<protein>
    <recommendedName>
        <fullName evidence="7">ARC105/Med15 mediator subunit C-terminal domain-containing protein</fullName>
    </recommendedName>
</protein>
<evidence type="ECO:0000256" key="5">
    <source>
        <dbReference type="ARBA" id="ARBA00023277"/>
    </source>
</evidence>
<dbReference type="PANTHER" id="PTHR30246:SF1">
    <property type="entry name" value="2-DEHYDRO-3-DEOXY-6-PHOSPHOGALACTONATE ALDOLASE-RELATED"/>
    <property type="match status" value="1"/>
</dbReference>
<evidence type="ECO:0000256" key="1">
    <source>
        <dbReference type="ARBA" id="ARBA00004761"/>
    </source>
</evidence>
<comment type="subunit">
    <text evidence="3">Homotrimer.</text>
</comment>
<organism evidence="8 9">
    <name type="scientific">Linum tenue</name>
    <dbReference type="NCBI Taxonomy" id="586396"/>
    <lineage>
        <taxon>Eukaryota</taxon>
        <taxon>Viridiplantae</taxon>
        <taxon>Streptophyta</taxon>
        <taxon>Embryophyta</taxon>
        <taxon>Tracheophyta</taxon>
        <taxon>Spermatophyta</taxon>
        <taxon>Magnoliopsida</taxon>
        <taxon>eudicotyledons</taxon>
        <taxon>Gunneridae</taxon>
        <taxon>Pentapetalae</taxon>
        <taxon>rosids</taxon>
        <taxon>fabids</taxon>
        <taxon>Malpighiales</taxon>
        <taxon>Linaceae</taxon>
        <taxon>Linum</taxon>
    </lineage>
</organism>
<comment type="caution">
    <text evidence="8">The sequence shown here is derived from an EMBL/GenBank/DDBJ whole genome shotgun (WGS) entry which is preliminary data.</text>
</comment>
<keyword evidence="4" id="KW-0456">Lyase</keyword>
<dbReference type="SUPFAM" id="SSF51569">
    <property type="entry name" value="Aldolase"/>
    <property type="match status" value="1"/>
</dbReference>
<comment type="pathway">
    <text evidence="1">Carbohydrate acid metabolism.</text>
</comment>
<dbReference type="PANTHER" id="PTHR30246">
    <property type="entry name" value="2-KETO-3-DEOXY-6-PHOSPHOGLUCONATE ALDOLASE"/>
    <property type="match status" value="1"/>
</dbReference>
<keyword evidence="5" id="KW-0119">Carbohydrate metabolism</keyword>
<dbReference type="EMBL" id="CAMGYJ010000005">
    <property type="protein sequence ID" value="CAI0421057.1"/>
    <property type="molecule type" value="Genomic_DNA"/>
</dbReference>
<dbReference type="Proteomes" id="UP001154282">
    <property type="component" value="Unassembled WGS sequence"/>
</dbReference>
<dbReference type="InterPro" id="IPR000887">
    <property type="entry name" value="Aldlse_KDPG_KHG"/>
</dbReference>
<evidence type="ECO:0000259" key="7">
    <source>
        <dbReference type="Pfam" id="PF21539"/>
    </source>
</evidence>
<evidence type="ECO:0000256" key="3">
    <source>
        <dbReference type="ARBA" id="ARBA00011233"/>
    </source>
</evidence>
<dbReference type="Pfam" id="PF21539">
    <property type="entry name" value="Med15_C"/>
    <property type="match status" value="1"/>
</dbReference>
<dbReference type="InterPro" id="IPR013785">
    <property type="entry name" value="Aldolase_TIM"/>
</dbReference>
<dbReference type="CDD" id="cd00452">
    <property type="entry name" value="KDPG_aldolase"/>
    <property type="match status" value="1"/>
</dbReference>
<evidence type="ECO:0000256" key="4">
    <source>
        <dbReference type="ARBA" id="ARBA00023239"/>
    </source>
</evidence>
<evidence type="ECO:0000256" key="2">
    <source>
        <dbReference type="ARBA" id="ARBA00006906"/>
    </source>
</evidence>
<evidence type="ECO:0000256" key="6">
    <source>
        <dbReference type="SAM" id="MobiDB-lite"/>
    </source>
</evidence>
<dbReference type="Pfam" id="PF01081">
    <property type="entry name" value="Aldolase"/>
    <property type="match status" value="1"/>
</dbReference>
<feature type="region of interest" description="Disordered" evidence="6">
    <location>
        <begin position="1"/>
        <end position="75"/>
    </location>
</feature>
<dbReference type="AlphaFoldDB" id="A0AAV0KGA4"/>
<keyword evidence="9" id="KW-1185">Reference proteome</keyword>
<accession>A0AAV0KGA4</accession>
<feature type="domain" description="ARC105/Med15 mediator subunit C-terminal" evidence="7">
    <location>
        <begin position="401"/>
        <end position="512"/>
    </location>
</feature>
<feature type="compositionally biased region" description="Polar residues" evidence="6">
    <location>
        <begin position="23"/>
        <end position="40"/>
    </location>
</feature>
<reference evidence="8" key="1">
    <citation type="submission" date="2022-08" db="EMBL/GenBank/DDBJ databases">
        <authorList>
            <person name="Gutierrez-Valencia J."/>
        </authorList>
    </citation>
    <scope>NUCLEOTIDE SEQUENCE</scope>
</reference>
<evidence type="ECO:0000313" key="8">
    <source>
        <dbReference type="EMBL" id="CAI0421057.1"/>
    </source>
</evidence>
<name>A0AAV0KGA4_9ROSI</name>
<comment type="similarity">
    <text evidence="2">Belongs to the KHG/KDPG aldolase family.</text>
</comment>
<dbReference type="Gene3D" id="3.20.20.70">
    <property type="entry name" value="Aldolase class I"/>
    <property type="match status" value="1"/>
</dbReference>
<dbReference type="GO" id="GO:0016829">
    <property type="term" value="F:lyase activity"/>
    <property type="evidence" value="ECO:0007669"/>
    <property type="project" value="UniProtKB-KW"/>
</dbReference>
<feature type="compositionally biased region" description="Low complexity" evidence="6">
    <location>
        <begin position="150"/>
        <end position="161"/>
    </location>
</feature>
<evidence type="ECO:0000313" key="9">
    <source>
        <dbReference type="Proteomes" id="UP001154282"/>
    </source>
</evidence>
<dbReference type="InterPro" id="IPR048386">
    <property type="entry name" value="Med15_C"/>
</dbReference>
<feature type="compositionally biased region" description="Polar residues" evidence="6">
    <location>
        <begin position="198"/>
        <end position="208"/>
    </location>
</feature>
<sequence>MVERCSSSSLSSMAPREEKPDAMSSSMLDQFYAQYNNSTNHHPQNRTRQQPPPPPTLQPHGTPSPMALNRQHESHLKLQAETAEAKRMCHMVINVLRQQRSVDHKTMEKLAFCMKFLNHPNSDKSAEKLAFIKKWMYSVVQQSTPRKPASLSCTSGQSSSSNMLPAEDARQPHPQPPAGSFHGPTVSNVLPPHLCDNVPNQSTTTTSHLGPVPPKRGRPKRPQKSGEAFLLEKPEKKVQKRQGMLDVKVKQETQLQQQQKQVFANEKPQKSVDVKSTGTSKVLHQKPAPAKAVVHNQHVKSATLPPSSSDSELEKTGIMTDQALAATVSGRKVTEEPFSHLVNLVQRISGKALSASVDEIWSIVNLSDRIPGGKKMNRWFDVVSSSSFDPDISTAGVERNQALREEVRTINQQLVDTDVAIIPDGNARTIMKCSFNAASISPMQPIEPLKLLVPANYPQSSPVLLETLPVEISGEDDLSVKAKSRLHRCLRSLLHPVTLEDIARSWDVCARQVITEYALQNGGGSFSSQYGTWETVEDCLQSLERSGSRHCLSVMDMGAASAYLSPSRWSLPLIPPPSPSPSPPPPPQESIPFSRVSCCSSRLSSSAVTSGSGSSKTATLSAIQSSGIIACLCSSCAEIAFEAASAALDGGISVLEITMSTPGVFQVLKRLVEAYPAAFLGVGTVLSAADAMNAMNAGARFLMSPATVKDVMNVVQGTEVLYIPGVMTPTEILCAYNGGASIVKVYPVSALGGVQYIAALKKPFSDIPMVASQGITTDSLGDYITAGASAVVLSDAIFSKEAMLLRDFSKIHQLALHASSQGKEAVHG</sequence>
<feature type="region of interest" description="Disordered" evidence="6">
    <location>
        <begin position="144"/>
        <end position="242"/>
    </location>
</feature>
<gene>
    <name evidence="8" type="ORF">LITE_LOCUS18607</name>
</gene>
<proteinExistence type="inferred from homology"/>